<reference evidence="2 3" key="1">
    <citation type="journal article" date="2015" name="Nature">
        <title>rRNA introns, odd ribosomes, and small enigmatic genomes across a large radiation of phyla.</title>
        <authorList>
            <person name="Brown C.T."/>
            <person name="Hug L.A."/>
            <person name="Thomas B.C."/>
            <person name="Sharon I."/>
            <person name="Castelle C.J."/>
            <person name="Singh A."/>
            <person name="Wilkins M.J."/>
            <person name="Williams K.H."/>
            <person name="Banfield J.F."/>
        </authorList>
    </citation>
    <scope>NUCLEOTIDE SEQUENCE [LARGE SCALE GENOMIC DNA]</scope>
</reference>
<sequence>MKNLQNLVVLAFFVLWSFPACFANGMEGQADLALVQKTATDGVRVTYSKDKIAYWSTDWGISFSVPSKLRIWAREFRKEKNLLGEESPYVKSQERSPDTVLHVDNPYRKGYSWLLFNSKQLSDAGIREWIEDTIGGWSDAKSYGMPERRNETNIAVNGGGKVTRADYAWRRGARSLVASFRTNKGAYFFYARPESYNDLEAILKTLELEQP</sequence>
<evidence type="ECO:0000313" key="3">
    <source>
        <dbReference type="Proteomes" id="UP000034664"/>
    </source>
</evidence>
<feature type="signal peptide" evidence="1">
    <location>
        <begin position="1"/>
        <end position="22"/>
    </location>
</feature>
<organism evidence="2 3">
    <name type="scientific">Candidatus Roizmanbacteria bacterium GW2011_GWB1_40_7</name>
    <dbReference type="NCBI Taxonomy" id="1618482"/>
    <lineage>
        <taxon>Bacteria</taxon>
        <taxon>Candidatus Roizmaniibacteriota</taxon>
    </lineage>
</organism>
<dbReference type="Proteomes" id="UP000034664">
    <property type="component" value="Unassembled WGS sequence"/>
</dbReference>
<evidence type="ECO:0000313" key="2">
    <source>
        <dbReference type="EMBL" id="KKR70390.1"/>
    </source>
</evidence>
<protein>
    <submittedName>
        <fullName evidence="2">Uncharacterized protein</fullName>
    </submittedName>
</protein>
<accession>A0A0G0VEA8</accession>
<gene>
    <name evidence="2" type="ORF">UU14_C0050G0010</name>
</gene>
<comment type="caution">
    <text evidence="2">The sequence shown here is derived from an EMBL/GenBank/DDBJ whole genome shotgun (WGS) entry which is preliminary data.</text>
</comment>
<keyword evidence="1" id="KW-0732">Signal</keyword>
<feature type="chain" id="PRO_5002534851" evidence="1">
    <location>
        <begin position="23"/>
        <end position="211"/>
    </location>
</feature>
<dbReference type="EMBL" id="LBZM01000050">
    <property type="protein sequence ID" value="KKR70390.1"/>
    <property type="molecule type" value="Genomic_DNA"/>
</dbReference>
<name>A0A0G0VEA8_9BACT</name>
<evidence type="ECO:0000256" key="1">
    <source>
        <dbReference type="SAM" id="SignalP"/>
    </source>
</evidence>
<proteinExistence type="predicted"/>
<dbReference type="AlphaFoldDB" id="A0A0G0VEA8"/>